<dbReference type="GO" id="GO:0045944">
    <property type="term" value="P:positive regulation of transcription by RNA polymerase II"/>
    <property type="evidence" value="ECO:0007669"/>
    <property type="project" value="TreeGrafter"/>
</dbReference>
<feature type="compositionally biased region" description="Basic and acidic residues" evidence="4">
    <location>
        <begin position="82"/>
        <end position="91"/>
    </location>
</feature>
<feature type="compositionally biased region" description="Basic and acidic residues" evidence="4">
    <location>
        <begin position="271"/>
        <end position="286"/>
    </location>
</feature>
<reference evidence="6" key="1">
    <citation type="submission" date="2015-01" db="EMBL/GenBank/DDBJ databases">
        <title>Transcriptome Assembly of Fopius arisanus.</title>
        <authorList>
            <person name="Geib S."/>
        </authorList>
    </citation>
    <scope>NUCLEOTIDE SEQUENCE</scope>
</reference>
<protein>
    <submittedName>
        <fullName evidence="6">Tp53bp1 protein</fullName>
    </submittedName>
    <submittedName>
        <fullName evidence="8 9">Tumor suppressor p53-binding protein 1</fullName>
    </submittedName>
</protein>
<evidence type="ECO:0000313" key="9">
    <source>
        <dbReference type="RefSeq" id="XP_011302886.1"/>
    </source>
</evidence>
<sequence length="1147" mass="125563">MSELLDGVIPETQRKDDECPTTNDHDKTENNSTVNESQDFHLIAEDETQAESIVQATGGSKGDVNVESSQHEANAKAPPEARASDKDKAVIEPESPSRPIDNQNQEADDNDEDIIQCTPEEIMTPRRRQLNTGGQKRKADEEVDQGGKFQRTSSREDALASVRKKLDEESQQAEVPEASMTDSPPVPGAPLEEKPVASTKPQETLITEDTSKTPMEVDPTPEPPSSTPEKPSDPSPLGPTDRTPEKMETESSTHAPKPDTTKKSRMSIEVIYDKARAPPPKPKELVEIDEDGEKIILDASQEDSTPKDPSYETCETKSATDSYKSVPSVKECDTTDNQLPNGTDIKAQGSDTTLSISVSTNESSGPLKTPSKPPELLNLVSDSEGDSFMNEEKPKATIIPVEKELNLVVKVKCLLQVNESTKEVSGKEFLSIDFEHCPELHVSRRRNSDVSALADVSDNKDPTSPGSVTSNPQPYTLGPSRLSLMSSASTSSSSSSGSGKTLKDANQFSLPRGIPKHAKKPLENIDETTEKIKKEWKNVYLLTSGILNFVNAEVLACDLLNGTTEETLGRLTASTPEAAVVATPKSSKKGRLPKRSRQNSRSSRTNGLGKMSPSVLSTIESKSDTEGNESLISEISTPSRQSGRSLSILRNQTPVYDPSDALVGKECFAKWSDNNYYPGKVISKSKGKFKVNFLDGKNKMLIEEFVIPMLRTLGEGLSVYAMTPEEYGSCGIIVAVEKVKDEVLYTVETDEGEKIKVPIKDIFLTADQAQFLREVVDNDVKSPPSTPSMGKVTMDNIVEGSRRNKSSVLGTPKSGRSKRSSKSTDIEASGSGVLLKKKEESGSDSCFSGDNTDVEGVQLELVETPNDMATKGPASRVKGKAKGRKKEDQEIIATLGPVPEGSSLFKGLSFILTCAPLESLDRYKVEKVESANSETETENEAEWSRIPFVRERLTAQITGCGGKVYEEFKDIPVEEYKNTKLITNVPNITAKSLLCLSVGIHPVNHRWVIRCCQENKLVNASEETLPAGWSFDKEAYVDMYQRPNAKPLGHAVIVMPKIPSNERSIKFWQRVIVNAGGAFRAIENQTETFMEGTVVLANGKCPNWMKEKAAGWKIPLVTTTWLVQSLIEGKMMPYGAHPLYQHNYPKK</sequence>
<dbReference type="OrthoDB" id="129353at2759"/>
<dbReference type="InterPro" id="IPR036420">
    <property type="entry name" value="BRCT_dom_sf"/>
</dbReference>
<dbReference type="InterPro" id="IPR047252">
    <property type="entry name" value="TP53BP1-like"/>
</dbReference>
<feature type="compositionally biased region" description="Polar residues" evidence="4">
    <location>
        <begin position="199"/>
        <end position="208"/>
    </location>
</feature>
<dbReference type="InterPro" id="IPR001357">
    <property type="entry name" value="BRCT_dom"/>
</dbReference>
<dbReference type="InterPro" id="IPR014722">
    <property type="entry name" value="Rib_uL2_dom2"/>
</dbReference>
<feature type="compositionally biased region" description="Polar residues" evidence="4">
    <location>
        <begin position="316"/>
        <end position="325"/>
    </location>
</feature>
<feature type="compositionally biased region" description="Basic and acidic residues" evidence="4">
    <location>
        <begin position="242"/>
        <end position="262"/>
    </location>
</feature>
<feature type="compositionally biased region" description="Basic and acidic residues" evidence="4">
    <location>
        <begin position="153"/>
        <end position="168"/>
    </location>
</feature>
<feature type="domain" description="BRCT" evidence="5">
    <location>
        <begin position="900"/>
        <end position="1025"/>
    </location>
</feature>
<dbReference type="InterPro" id="IPR047250">
    <property type="entry name" value="BRCT_p53bp1-like_rpt2"/>
</dbReference>
<dbReference type="CDD" id="cd17745">
    <property type="entry name" value="BRCT_p53bp1_rpt1"/>
    <property type="match status" value="1"/>
</dbReference>
<dbReference type="GeneID" id="105266431"/>
<dbReference type="Gene3D" id="2.30.30.140">
    <property type="match status" value="1"/>
</dbReference>
<dbReference type="RefSeq" id="XP_011302885.1">
    <property type="nucleotide sequence ID" value="XM_011304583.1"/>
</dbReference>
<dbReference type="AlphaFoldDB" id="A0A0C9RXW9"/>
<feature type="compositionally biased region" description="Basic residues" evidence="4">
    <location>
        <begin position="586"/>
        <end position="598"/>
    </location>
</feature>
<dbReference type="Gene3D" id="2.30.30.30">
    <property type="match status" value="1"/>
</dbReference>
<dbReference type="GO" id="GO:0005634">
    <property type="term" value="C:nucleus"/>
    <property type="evidence" value="ECO:0007669"/>
    <property type="project" value="UniProtKB-SubCell"/>
</dbReference>
<dbReference type="RefSeq" id="XP_011302886.1">
    <property type="nucleotide sequence ID" value="XM_011304584.1"/>
</dbReference>
<dbReference type="GO" id="GO:0042393">
    <property type="term" value="F:histone binding"/>
    <property type="evidence" value="ECO:0007669"/>
    <property type="project" value="TreeGrafter"/>
</dbReference>
<dbReference type="PROSITE" id="PS50172">
    <property type="entry name" value="BRCT"/>
    <property type="match status" value="1"/>
</dbReference>
<dbReference type="SUPFAM" id="SSF52113">
    <property type="entry name" value="BRCT domain"/>
    <property type="match status" value="2"/>
</dbReference>
<evidence type="ECO:0000256" key="2">
    <source>
        <dbReference type="ARBA" id="ARBA00022763"/>
    </source>
</evidence>
<feature type="region of interest" description="Disordered" evidence="4">
    <location>
        <begin position="578"/>
        <end position="638"/>
    </location>
</feature>
<dbReference type="SUPFAM" id="SSF63748">
    <property type="entry name" value="Tudor/PWWP/MBT"/>
    <property type="match status" value="1"/>
</dbReference>
<name>A0A0C9RXW9_9HYME</name>
<accession>A0A0C9RXW9</accession>
<keyword evidence="2" id="KW-0227">DNA damage</keyword>
<dbReference type="Gene3D" id="3.40.50.10190">
    <property type="entry name" value="BRCT domain"/>
    <property type="match status" value="2"/>
</dbReference>
<feature type="compositionally biased region" description="Polar residues" evidence="4">
    <location>
        <begin position="349"/>
        <end position="366"/>
    </location>
</feature>
<dbReference type="PANTHER" id="PTHR15321">
    <property type="entry name" value="TUMOR SUPPRESSOR P53-BINDING PROTEIN 1"/>
    <property type="match status" value="1"/>
</dbReference>
<feature type="region of interest" description="Disordered" evidence="4">
    <location>
        <begin position="1"/>
        <end position="376"/>
    </location>
</feature>
<feature type="compositionally biased region" description="Polar residues" evidence="4">
    <location>
        <begin position="462"/>
        <end position="474"/>
    </location>
</feature>
<feature type="compositionally biased region" description="Low complexity" evidence="4">
    <location>
        <begin position="480"/>
        <end position="498"/>
    </location>
</feature>
<accession>A0A9R1T552</accession>
<feature type="region of interest" description="Disordered" evidence="4">
    <location>
        <begin position="777"/>
        <end position="852"/>
    </location>
</feature>
<evidence type="ECO:0000259" key="5">
    <source>
        <dbReference type="PROSITE" id="PS50172"/>
    </source>
</evidence>
<dbReference type="InterPro" id="IPR047249">
    <property type="entry name" value="BRCT_p53bp1-like_rpt1"/>
</dbReference>
<dbReference type="EMBL" id="GBYB01012731">
    <property type="protein sequence ID" value="JAG82498.1"/>
    <property type="molecule type" value="Transcribed_RNA"/>
</dbReference>
<evidence type="ECO:0000256" key="1">
    <source>
        <dbReference type="ARBA" id="ARBA00004123"/>
    </source>
</evidence>
<evidence type="ECO:0000313" key="6">
    <source>
        <dbReference type="EMBL" id="JAG82498.1"/>
    </source>
</evidence>
<feature type="compositionally biased region" description="Basic and acidic residues" evidence="4">
    <location>
        <begin position="12"/>
        <end position="29"/>
    </location>
</feature>
<dbReference type="PANTHER" id="PTHR15321:SF3">
    <property type="entry name" value="TP53-BINDING PROTEIN 1"/>
    <property type="match status" value="1"/>
</dbReference>
<dbReference type="Pfam" id="PF09038">
    <property type="entry name" value="53-BP1_Tudor"/>
    <property type="match status" value="1"/>
</dbReference>
<organism evidence="6">
    <name type="scientific">Fopius arisanus</name>
    <dbReference type="NCBI Taxonomy" id="64838"/>
    <lineage>
        <taxon>Eukaryota</taxon>
        <taxon>Metazoa</taxon>
        <taxon>Ecdysozoa</taxon>
        <taxon>Arthropoda</taxon>
        <taxon>Hexapoda</taxon>
        <taxon>Insecta</taxon>
        <taxon>Pterygota</taxon>
        <taxon>Neoptera</taxon>
        <taxon>Endopterygota</taxon>
        <taxon>Hymenoptera</taxon>
        <taxon>Apocrita</taxon>
        <taxon>Ichneumonoidea</taxon>
        <taxon>Braconidae</taxon>
        <taxon>Opiinae</taxon>
        <taxon>Fopius</taxon>
    </lineage>
</organism>
<evidence type="ECO:0000313" key="7">
    <source>
        <dbReference type="Proteomes" id="UP000694866"/>
    </source>
</evidence>
<dbReference type="KEGG" id="fas:105266431"/>
<gene>
    <name evidence="6" type="primary">Tp53bp1</name>
    <name evidence="8 9" type="synonym">LOC105266431</name>
    <name evidence="6" type="ORF">g.35692</name>
</gene>
<comment type="subcellular location">
    <subcellularLocation>
        <location evidence="1">Nucleus</location>
    </subcellularLocation>
</comment>
<dbReference type="CDD" id="cd04508">
    <property type="entry name" value="Tudor_SF"/>
    <property type="match status" value="1"/>
</dbReference>
<dbReference type="Pfam" id="PF18428">
    <property type="entry name" value="BRCT_3"/>
    <property type="match status" value="1"/>
</dbReference>
<dbReference type="InterPro" id="IPR015125">
    <property type="entry name" value="53-BP1_Tudor"/>
</dbReference>
<accession>A0A9R1T543</accession>
<evidence type="ECO:0000313" key="8">
    <source>
        <dbReference type="RefSeq" id="XP_011302885.1"/>
    </source>
</evidence>
<dbReference type="GO" id="GO:0000077">
    <property type="term" value="P:DNA damage checkpoint signaling"/>
    <property type="evidence" value="ECO:0007669"/>
    <property type="project" value="TreeGrafter"/>
</dbReference>
<dbReference type="Proteomes" id="UP000694866">
    <property type="component" value="Unplaced"/>
</dbReference>
<feature type="compositionally biased region" description="Polar residues" evidence="4">
    <location>
        <begin position="628"/>
        <end position="638"/>
    </location>
</feature>
<evidence type="ECO:0000256" key="4">
    <source>
        <dbReference type="SAM" id="MobiDB-lite"/>
    </source>
</evidence>
<reference evidence="8 9" key="2">
    <citation type="submission" date="2025-04" db="UniProtKB">
        <authorList>
            <consortium name="RefSeq"/>
        </authorList>
    </citation>
    <scope>IDENTIFICATION</scope>
    <source>
        <strain evidence="8 9">USDA-PBARC FA_bdor</strain>
        <tissue evidence="8 9">Whole organism</tissue>
    </source>
</reference>
<evidence type="ECO:0000256" key="3">
    <source>
        <dbReference type="ARBA" id="ARBA00023242"/>
    </source>
</evidence>
<keyword evidence="3" id="KW-0539">Nucleus</keyword>
<dbReference type="CDD" id="cd17724">
    <property type="entry name" value="BRCT_p53bp1_rpt2"/>
    <property type="match status" value="1"/>
</dbReference>
<proteinExistence type="predicted"/>
<feature type="region of interest" description="Disordered" evidence="4">
    <location>
        <begin position="451"/>
        <end position="522"/>
    </location>
</feature>
<keyword evidence="7" id="KW-1185">Reference proteome</keyword>